<gene>
    <name evidence="2" type="ORF">BDV95DRAFT_672659</name>
</gene>
<keyword evidence="3" id="KW-1185">Reference proteome</keyword>
<proteinExistence type="predicted"/>
<organism evidence="2 3">
    <name type="scientific">Massariosphaeria phaeospora</name>
    <dbReference type="NCBI Taxonomy" id="100035"/>
    <lineage>
        <taxon>Eukaryota</taxon>
        <taxon>Fungi</taxon>
        <taxon>Dikarya</taxon>
        <taxon>Ascomycota</taxon>
        <taxon>Pezizomycotina</taxon>
        <taxon>Dothideomycetes</taxon>
        <taxon>Pleosporomycetidae</taxon>
        <taxon>Pleosporales</taxon>
        <taxon>Pleosporales incertae sedis</taxon>
        <taxon>Massariosphaeria</taxon>
    </lineage>
</organism>
<sequence>MQSTMQEGTTQMVTAQPGASQGGGGGSWYAEKIKARNAGCEKVVINLEDSEDEEGEESESEGEDEDEEMGEEMGEDEDGEEKMDIDDDETNISHFDALTLNSSPSTPPSSTSSSPKPPSPSPEQILTALIAPVLTALHSPTSTPTTLSTAETRLLSHLHTHALTPTTLPLLIPALNNRHAITNKIATNIGLYLAFEHTPAADIEAMLTHLFTQGDWGNVTFNRAVDAIARFRRKDGGGGSGGKAARRWQDRHKRNEAVKLAREREREKRHREAERAKARRYGWTEEGGDVDAEFLPAGCACIADVILDVYGMGVDEYVAYSEKVRAQQKKKGGKFDAMNAEPSNSENEGFDAGAENKPIVRLPPWSAYRTARRPILAHIPEDGPKVEGRDEHMWPKTKSSSHYLLAKRKKRDRPVVKMPLIEGEEKEPVVELDRAGSCRLTMSKRSYDRLVAVPRKFEKKKASGPG</sequence>
<evidence type="ECO:0000256" key="1">
    <source>
        <dbReference type="SAM" id="MobiDB-lite"/>
    </source>
</evidence>
<feature type="compositionally biased region" description="Polar residues" evidence="1">
    <location>
        <begin position="1"/>
        <end position="14"/>
    </location>
</feature>
<reference evidence="2 3" key="1">
    <citation type="submission" date="2020-01" db="EMBL/GenBank/DDBJ databases">
        <authorList>
            <consortium name="DOE Joint Genome Institute"/>
            <person name="Haridas S."/>
            <person name="Albert R."/>
            <person name="Binder M."/>
            <person name="Bloem J."/>
            <person name="Labutti K."/>
            <person name="Salamov A."/>
            <person name="Andreopoulos B."/>
            <person name="Baker S.E."/>
            <person name="Barry K."/>
            <person name="Bills G."/>
            <person name="Bluhm B.H."/>
            <person name="Cannon C."/>
            <person name="Castanera R."/>
            <person name="Culley D.E."/>
            <person name="Daum C."/>
            <person name="Ezra D."/>
            <person name="Gonzalez J.B."/>
            <person name="Henrissat B."/>
            <person name="Kuo A."/>
            <person name="Liang C."/>
            <person name="Lipzen A."/>
            <person name="Lutzoni F."/>
            <person name="Magnuson J."/>
            <person name="Mondo S."/>
            <person name="Nolan M."/>
            <person name="Ohm R."/>
            <person name="Pangilinan J."/>
            <person name="Park H.-J.H."/>
            <person name="Ramirez L."/>
            <person name="Alfaro M."/>
            <person name="Sun H."/>
            <person name="Tritt A."/>
            <person name="Yoshinaga Y."/>
            <person name="Zwiers L.-H.L."/>
            <person name="Turgeon B.G."/>
            <person name="Goodwin S.B."/>
            <person name="Spatafora J.W."/>
            <person name="Crous P.W."/>
            <person name="Grigoriev I.V."/>
        </authorList>
    </citation>
    <scope>NUCLEOTIDE SEQUENCE [LARGE SCALE GENOMIC DNA]</scope>
    <source>
        <strain evidence="2 3">CBS 611.86</strain>
    </source>
</reference>
<dbReference type="EMBL" id="JAADJZ010000033">
    <property type="protein sequence ID" value="KAF2865527.1"/>
    <property type="molecule type" value="Genomic_DNA"/>
</dbReference>
<feature type="compositionally biased region" description="Low complexity" evidence="1">
    <location>
        <begin position="102"/>
        <end position="114"/>
    </location>
</feature>
<dbReference type="AlphaFoldDB" id="A0A7C8I6C6"/>
<name>A0A7C8I6C6_9PLEO</name>
<feature type="region of interest" description="Disordered" evidence="1">
    <location>
        <begin position="98"/>
        <end position="123"/>
    </location>
</feature>
<dbReference type="Proteomes" id="UP000481861">
    <property type="component" value="Unassembled WGS sequence"/>
</dbReference>
<protein>
    <submittedName>
        <fullName evidence="2">Uncharacterized protein</fullName>
    </submittedName>
</protein>
<feature type="region of interest" description="Disordered" evidence="1">
    <location>
        <begin position="43"/>
        <end position="84"/>
    </location>
</feature>
<feature type="compositionally biased region" description="Acidic residues" evidence="1">
    <location>
        <begin position="48"/>
        <end position="84"/>
    </location>
</feature>
<feature type="compositionally biased region" description="Basic and acidic residues" evidence="1">
    <location>
        <begin position="380"/>
        <end position="394"/>
    </location>
</feature>
<feature type="region of interest" description="Disordered" evidence="1">
    <location>
        <begin position="380"/>
        <end position="408"/>
    </location>
</feature>
<evidence type="ECO:0000313" key="2">
    <source>
        <dbReference type="EMBL" id="KAF2865527.1"/>
    </source>
</evidence>
<accession>A0A7C8I6C6</accession>
<feature type="region of interest" description="Disordered" evidence="1">
    <location>
        <begin position="1"/>
        <end position="28"/>
    </location>
</feature>
<evidence type="ECO:0000313" key="3">
    <source>
        <dbReference type="Proteomes" id="UP000481861"/>
    </source>
</evidence>
<comment type="caution">
    <text evidence="2">The sequence shown here is derived from an EMBL/GenBank/DDBJ whole genome shotgun (WGS) entry which is preliminary data.</text>
</comment>